<dbReference type="PANTHER" id="PTHR13318">
    <property type="entry name" value="PARTNER OF PAIRED, ISOFORM B-RELATED"/>
    <property type="match status" value="1"/>
</dbReference>
<dbReference type="EMBL" id="RDQH01000327">
    <property type="protein sequence ID" value="RXI08600.1"/>
    <property type="molecule type" value="Genomic_DNA"/>
</dbReference>
<keyword evidence="3" id="KW-1185">Reference proteome</keyword>
<dbReference type="InterPro" id="IPR036047">
    <property type="entry name" value="F-box-like_dom_sf"/>
</dbReference>
<evidence type="ECO:0008006" key="4">
    <source>
        <dbReference type="Google" id="ProtNLM"/>
    </source>
</evidence>
<dbReference type="FunFam" id="3.80.10.10:FF:001445">
    <property type="entry name" value="F-box protein At5g51380"/>
    <property type="match status" value="1"/>
</dbReference>
<dbReference type="Proteomes" id="UP000290289">
    <property type="component" value="Chromosome 1"/>
</dbReference>
<dbReference type="GO" id="GO:0031146">
    <property type="term" value="P:SCF-dependent proteasomal ubiquitin-dependent protein catabolic process"/>
    <property type="evidence" value="ECO:0007669"/>
    <property type="project" value="TreeGrafter"/>
</dbReference>
<feature type="compositionally biased region" description="Basic and acidic residues" evidence="1">
    <location>
        <begin position="526"/>
        <end position="540"/>
    </location>
</feature>
<feature type="compositionally biased region" description="Basic residues" evidence="1">
    <location>
        <begin position="516"/>
        <end position="525"/>
    </location>
</feature>
<dbReference type="InterPro" id="IPR032675">
    <property type="entry name" value="LRR_dom_sf"/>
</dbReference>
<proteinExistence type="predicted"/>
<dbReference type="SUPFAM" id="SSF81383">
    <property type="entry name" value="F-box domain"/>
    <property type="match status" value="1"/>
</dbReference>
<name>A0A498KKA2_MALDO</name>
<dbReference type="SUPFAM" id="SSF52047">
    <property type="entry name" value="RNI-like"/>
    <property type="match status" value="1"/>
</dbReference>
<dbReference type="Gene3D" id="3.80.10.10">
    <property type="entry name" value="Ribonuclease Inhibitor"/>
    <property type="match status" value="1"/>
</dbReference>
<evidence type="ECO:0000313" key="3">
    <source>
        <dbReference type="Proteomes" id="UP000290289"/>
    </source>
</evidence>
<dbReference type="GO" id="GO:0019005">
    <property type="term" value="C:SCF ubiquitin ligase complex"/>
    <property type="evidence" value="ECO:0007669"/>
    <property type="project" value="TreeGrafter"/>
</dbReference>
<dbReference type="STRING" id="3750.A0A498KKA2"/>
<dbReference type="PANTHER" id="PTHR13318:SF124">
    <property type="entry name" value="F-BOX DOMAIN-CONTAINING PROTEIN"/>
    <property type="match status" value="1"/>
</dbReference>
<protein>
    <recommendedName>
        <fullName evidence="4">F-box domain-containing protein</fullName>
    </recommendedName>
</protein>
<gene>
    <name evidence="2" type="ORF">DVH24_022744</name>
</gene>
<feature type="region of interest" description="Disordered" evidence="1">
    <location>
        <begin position="516"/>
        <end position="540"/>
    </location>
</feature>
<dbReference type="AlphaFoldDB" id="A0A498KKA2"/>
<accession>A0A498KKA2</accession>
<sequence length="555" mass="61743">MGYRATAEDDPETMSLQAVKANSKTGPLPSSKRRTATWADIWLKRNTTPLKNLIFAMQLASPKSKPAHETLIPHCENIDRTSVLSDEILLKILAKLPESQRKPSSVVCKRWLNLHGCLVRSIKVLDWNFLQSGRLISRFPNLNQVDLLAGSLIPDQNSEILLSCGMFPVHTGFGFSPNQRVLESSLLPAEVVDRGLDGLASGCPNLRKLVVIGASELGLLSVAEECPTLQELELHKCSDNVLRGIAVCENLQVLKLVANVEGLYSSVVSDIGLTILAQGCTRLVKLELWGCEGSFDGIKAIGQCCQMLEELTFCDHRMDGGWVAALSYCENLKTLRFQSCKRIETVPGPDEYLDACPALERLHLEKCQLRDKKSVGALFMVCGAAREIVLQDCWGLENDMFMLANTCRSIDFCHRILLEKEDIWGNVTGFDILELDFYGCLVLSQESEVPITRRMLGTNNRGSGVCNSSLDGARMSSSSVVQELKGQGDISCTRNLIFYSQRAAMETGNQISSPVKHYRNHHRKERQVEDTRSEDAVHRSESAPRIYTQLRWSLV</sequence>
<reference evidence="2 3" key="1">
    <citation type="submission" date="2018-10" db="EMBL/GenBank/DDBJ databases">
        <title>A high-quality apple genome assembly.</title>
        <authorList>
            <person name="Hu J."/>
        </authorList>
    </citation>
    <scope>NUCLEOTIDE SEQUENCE [LARGE SCALE GENOMIC DNA]</scope>
    <source>
        <strain evidence="3">cv. HFTH1</strain>
        <tissue evidence="2">Young leaf</tissue>
    </source>
</reference>
<comment type="caution">
    <text evidence="2">The sequence shown here is derived from an EMBL/GenBank/DDBJ whole genome shotgun (WGS) entry which is preliminary data.</text>
</comment>
<evidence type="ECO:0000256" key="1">
    <source>
        <dbReference type="SAM" id="MobiDB-lite"/>
    </source>
</evidence>
<organism evidence="2 3">
    <name type="scientific">Malus domestica</name>
    <name type="common">Apple</name>
    <name type="synonym">Pyrus malus</name>
    <dbReference type="NCBI Taxonomy" id="3750"/>
    <lineage>
        <taxon>Eukaryota</taxon>
        <taxon>Viridiplantae</taxon>
        <taxon>Streptophyta</taxon>
        <taxon>Embryophyta</taxon>
        <taxon>Tracheophyta</taxon>
        <taxon>Spermatophyta</taxon>
        <taxon>Magnoliopsida</taxon>
        <taxon>eudicotyledons</taxon>
        <taxon>Gunneridae</taxon>
        <taxon>Pentapetalae</taxon>
        <taxon>rosids</taxon>
        <taxon>fabids</taxon>
        <taxon>Rosales</taxon>
        <taxon>Rosaceae</taxon>
        <taxon>Amygdaloideae</taxon>
        <taxon>Maleae</taxon>
        <taxon>Malus</taxon>
    </lineage>
</organism>
<evidence type="ECO:0000313" key="2">
    <source>
        <dbReference type="EMBL" id="RXI08600.1"/>
    </source>
</evidence>